<reference evidence="2 3" key="1">
    <citation type="submission" date="2022-11" db="EMBL/GenBank/DDBJ databases">
        <title>Viruses from the air-sea interface of a natural surface slick.</title>
        <authorList>
            <person name="Rahlff J."/>
            <person name="Holmfeldt K."/>
        </authorList>
    </citation>
    <scope>NUCLEOTIDE SEQUENCE [LARGE SCALE GENOMIC DNA]</scope>
    <source>
        <strain evidence="2 3">SMS4</strain>
    </source>
</reference>
<evidence type="ECO:0008006" key="4">
    <source>
        <dbReference type="Google" id="ProtNLM"/>
    </source>
</evidence>
<dbReference type="RefSeq" id="WP_305977678.1">
    <property type="nucleotide sequence ID" value="NZ_JAPJDZ010000200.1"/>
</dbReference>
<dbReference type="SUPFAM" id="SSF53850">
    <property type="entry name" value="Periplasmic binding protein-like II"/>
    <property type="match status" value="1"/>
</dbReference>
<keyword evidence="3" id="KW-1185">Reference proteome</keyword>
<organism evidence="2 3">
    <name type="scientific">Rheinheimera baltica</name>
    <dbReference type="NCBI Taxonomy" id="67576"/>
    <lineage>
        <taxon>Bacteria</taxon>
        <taxon>Pseudomonadati</taxon>
        <taxon>Pseudomonadota</taxon>
        <taxon>Gammaproteobacteria</taxon>
        <taxon>Chromatiales</taxon>
        <taxon>Chromatiaceae</taxon>
        <taxon>Rheinheimera</taxon>
    </lineage>
</organism>
<dbReference type="Proteomes" id="UP001231109">
    <property type="component" value="Unassembled WGS sequence"/>
</dbReference>
<evidence type="ECO:0000256" key="1">
    <source>
        <dbReference type="SAM" id="SignalP"/>
    </source>
</evidence>
<gene>
    <name evidence="2" type="ORF">ORJ04_21675</name>
</gene>
<sequence>MKYVFRLSLILFSALLPGRQVMADELLFSHSNHPITHAILIPMLQDVYRELGYQLRFQEAEGARTLKLFADNLVDGDVARLEPVLRGIDNAVPVVLLDTVQVVLYCRKGIVCQDSVLRNAKLRILVPTQDATLQLLATNIEAKLYFNSDWNGVMAMFDSGKIDYMLWAESKLIAPLPLDNANKAATTIGPFGLYHLLHLKHSALALPVAEALEKRLRDDFNQGLAKLKKSGEYQK</sequence>
<keyword evidence="1" id="KW-0732">Signal</keyword>
<dbReference type="Gene3D" id="3.40.190.10">
    <property type="entry name" value="Periplasmic binding protein-like II"/>
    <property type="match status" value="2"/>
</dbReference>
<name>A0ABT9I582_9GAMM</name>
<protein>
    <recommendedName>
        <fullName evidence="4">Solute-binding protein family 3/N-terminal domain-containing protein</fullName>
    </recommendedName>
</protein>
<feature type="chain" id="PRO_5047296493" description="Solute-binding protein family 3/N-terminal domain-containing protein" evidence="1">
    <location>
        <begin position="24"/>
        <end position="235"/>
    </location>
</feature>
<evidence type="ECO:0000313" key="3">
    <source>
        <dbReference type="Proteomes" id="UP001231109"/>
    </source>
</evidence>
<accession>A0ABT9I582</accession>
<comment type="caution">
    <text evidence="2">The sequence shown here is derived from an EMBL/GenBank/DDBJ whole genome shotgun (WGS) entry which is preliminary data.</text>
</comment>
<evidence type="ECO:0000313" key="2">
    <source>
        <dbReference type="EMBL" id="MDP5138561.1"/>
    </source>
</evidence>
<feature type="signal peptide" evidence="1">
    <location>
        <begin position="1"/>
        <end position="23"/>
    </location>
</feature>
<proteinExistence type="predicted"/>
<dbReference type="EMBL" id="JAPJDZ010000200">
    <property type="protein sequence ID" value="MDP5138561.1"/>
    <property type="molecule type" value="Genomic_DNA"/>
</dbReference>